<dbReference type="PROSITE" id="PS52045">
    <property type="entry name" value="NEPROSIN_PEP_CD"/>
    <property type="match status" value="1"/>
</dbReference>
<dbReference type="InterPro" id="IPR053168">
    <property type="entry name" value="Glutamic_endopeptidase"/>
</dbReference>
<dbReference type="PANTHER" id="PTHR31589">
    <property type="entry name" value="PROTEIN, PUTATIVE (DUF239)-RELATED-RELATED"/>
    <property type="match status" value="1"/>
</dbReference>
<feature type="chain" id="PRO_5032373284" description="Neprosin PEP catalytic domain-containing protein" evidence="2">
    <location>
        <begin position="26"/>
        <end position="251"/>
    </location>
</feature>
<sequence>MAVKNLWFGILVLYITTCMIGEVQAQAGHGESSQQPGSIRRMTAESNERRSRAISRGGFESNRSSSDVFFRNSTGVSLANAGDTEEAGPGCPNVECHNGFVYQQGAYLAPGDKLDGGNHMTIKFLKDGAGNWRLYTGPGDAYVSQIGYFPESLFTDLPVQAARASFGGCVRFIDNLMSPPMGNGVFAKDNIPSGQPTPAMMTGVNFVRPDGSYYPIDSYSYRLGYLNCYGLGKFMIDNDRFVYGGPGGCYS</sequence>
<evidence type="ECO:0000256" key="1">
    <source>
        <dbReference type="SAM" id="MobiDB-lite"/>
    </source>
</evidence>
<dbReference type="InterPro" id="IPR004314">
    <property type="entry name" value="Neprosin"/>
</dbReference>
<keyword evidence="2" id="KW-0732">Signal</keyword>
<evidence type="ECO:0000256" key="2">
    <source>
        <dbReference type="SAM" id="SignalP"/>
    </source>
</evidence>
<dbReference type="Pfam" id="PF03080">
    <property type="entry name" value="Neprosin"/>
    <property type="match status" value="1"/>
</dbReference>
<feature type="domain" description="Neprosin PEP catalytic" evidence="3">
    <location>
        <begin position="1"/>
        <end position="250"/>
    </location>
</feature>
<feature type="region of interest" description="Disordered" evidence="1">
    <location>
        <begin position="28"/>
        <end position="65"/>
    </location>
</feature>
<feature type="compositionally biased region" description="Basic and acidic residues" evidence="1">
    <location>
        <begin position="42"/>
        <end position="51"/>
    </location>
</feature>
<reference evidence="4" key="1">
    <citation type="submission" date="2020-01" db="EMBL/GenBank/DDBJ databases">
        <title>Genome sequence of Kobresia littledalei, the first chromosome-level genome in the family Cyperaceae.</title>
        <authorList>
            <person name="Qu G."/>
        </authorList>
    </citation>
    <scope>NUCLEOTIDE SEQUENCE</scope>
    <source>
        <strain evidence="4">C.B.Clarke</strain>
        <tissue evidence="4">Leaf</tissue>
    </source>
</reference>
<dbReference type="PANTHER" id="PTHR31589:SF110">
    <property type="entry name" value="PROTEIN, PUTATIVE (DUF239)-RELATED"/>
    <property type="match status" value="1"/>
</dbReference>
<organism evidence="4 5">
    <name type="scientific">Carex littledalei</name>
    <dbReference type="NCBI Taxonomy" id="544730"/>
    <lineage>
        <taxon>Eukaryota</taxon>
        <taxon>Viridiplantae</taxon>
        <taxon>Streptophyta</taxon>
        <taxon>Embryophyta</taxon>
        <taxon>Tracheophyta</taxon>
        <taxon>Spermatophyta</taxon>
        <taxon>Magnoliopsida</taxon>
        <taxon>Liliopsida</taxon>
        <taxon>Poales</taxon>
        <taxon>Cyperaceae</taxon>
        <taxon>Cyperoideae</taxon>
        <taxon>Cariceae</taxon>
        <taxon>Carex</taxon>
        <taxon>Carex subgen. Euthyceras</taxon>
    </lineage>
</organism>
<comment type="caution">
    <text evidence="4">The sequence shown here is derived from an EMBL/GenBank/DDBJ whole genome shotgun (WGS) entry which is preliminary data.</text>
</comment>
<evidence type="ECO:0000313" key="4">
    <source>
        <dbReference type="EMBL" id="KAF3330152.1"/>
    </source>
</evidence>
<proteinExistence type="predicted"/>
<dbReference type="OrthoDB" id="581543at2759"/>
<accession>A0A833R018</accession>
<name>A0A833R018_9POAL</name>
<feature type="signal peptide" evidence="2">
    <location>
        <begin position="1"/>
        <end position="25"/>
    </location>
</feature>
<dbReference type="EMBL" id="SWLB01000014">
    <property type="protein sequence ID" value="KAF3330152.1"/>
    <property type="molecule type" value="Genomic_DNA"/>
</dbReference>
<keyword evidence="5" id="KW-1185">Reference proteome</keyword>
<evidence type="ECO:0000313" key="5">
    <source>
        <dbReference type="Proteomes" id="UP000623129"/>
    </source>
</evidence>
<protein>
    <recommendedName>
        <fullName evidence="3">Neprosin PEP catalytic domain-containing protein</fullName>
    </recommendedName>
</protein>
<dbReference type="AlphaFoldDB" id="A0A833R018"/>
<dbReference type="Proteomes" id="UP000623129">
    <property type="component" value="Unassembled WGS sequence"/>
</dbReference>
<evidence type="ECO:0000259" key="3">
    <source>
        <dbReference type="PROSITE" id="PS52045"/>
    </source>
</evidence>
<gene>
    <name evidence="4" type="ORF">FCM35_KLT05483</name>
</gene>